<comment type="caution">
    <text evidence="1">The sequence shown here is derived from an EMBL/GenBank/DDBJ whole genome shotgun (WGS) entry which is preliminary data.</text>
</comment>
<name>A0A1S2VH16_9BACT</name>
<evidence type="ECO:0000313" key="2">
    <source>
        <dbReference type="Proteomes" id="UP000181790"/>
    </source>
</evidence>
<dbReference type="PANTHER" id="PTHR30348">
    <property type="entry name" value="UNCHARACTERIZED PROTEIN YECE"/>
    <property type="match status" value="1"/>
</dbReference>
<reference evidence="1 2" key="1">
    <citation type="submission" date="2016-10" db="EMBL/GenBank/DDBJ databases">
        <title>Arsenicibacter rosenii gen. nov., sp. nov., an efficient arsenic-methylating bacterium isolated from an arsenic-contaminated paddy soil.</title>
        <authorList>
            <person name="Huang K."/>
        </authorList>
    </citation>
    <scope>NUCLEOTIDE SEQUENCE [LARGE SCALE GENOMIC DNA]</scope>
    <source>
        <strain evidence="1 2">SM-1</strain>
    </source>
</reference>
<dbReference type="InterPro" id="IPR036520">
    <property type="entry name" value="UPF0759_sf"/>
</dbReference>
<sequence length="309" mass="35684">MEFGKTTNLDAINPVLPPGPAFNARIWTAVERTSHPEIFIGGPVWANKQYVGKIYPSTAKEKDFLHHYVQQFNTIELNLTHYQIPTESMIDKWKTEARTSPFRSGFTFCPKFPQTISHERMLLATEFITEEFVSAILSLEEFLGMSFLQLPPTFSPDKWPVLESYLKSLPDELNVAVEFRHPDWFKRSEVWQHTLEKLHGLHRHVVITDVAGRRDVLHMGLSSPVLTLRFIANEGHESDYTRTDAWIQRLKTWLDKGLQTAYIFVHGGGDNNDTAPELIRYWIRELNKHCGLTLKEPTLQPQVIQGNLF</sequence>
<dbReference type="PANTHER" id="PTHR30348:SF9">
    <property type="entry name" value="UPF0759 PROTEIN YECE"/>
    <property type="match status" value="1"/>
</dbReference>
<dbReference type="RefSeq" id="WP_071505186.1">
    <property type="nucleotide sequence ID" value="NZ_MORL01000014.1"/>
</dbReference>
<dbReference type="InterPro" id="IPR002763">
    <property type="entry name" value="DUF72"/>
</dbReference>
<dbReference type="OrthoDB" id="9780310at2"/>
<dbReference type="SUPFAM" id="SSF117396">
    <property type="entry name" value="TM1631-like"/>
    <property type="match status" value="1"/>
</dbReference>
<keyword evidence="2" id="KW-1185">Reference proteome</keyword>
<gene>
    <name evidence="1" type="ORF">BLX24_20660</name>
</gene>
<dbReference type="Proteomes" id="UP000181790">
    <property type="component" value="Unassembled WGS sequence"/>
</dbReference>
<evidence type="ECO:0008006" key="3">
    <source>
        <dbReference type="Google" id="ProtNLM"/>
    </source>
</evidence>
<proteinExistence type="predicted"/>
<dbReference type="Gene3D" id="3.20.20.410">
    <property type="entry name" value="Protein of unknown function UPF0759"/>
    <property type="match status" value="1"/>
</dbReference>
<dbReference type="EMBL" id="MORL01000014">
    <property type="protein sequence ID" value="OIN57178.1"/>
    <property type="molecule type" value="Genomic_DNA"/>
</dbReference>
<accession>A0A1S2VH16</accession>
<organism evidence="1 2">
    <name type="scientific">Arsenicibacter rosenii</name>
    <dbReference type="NCBI Taxonomy" id="1750698"/>
    <lineage>
        <taxon>Bacteria</taxon>
        <taxon>Pseudomonadati</taxon>
        <taxon>Bacteroidota</taxon>
        <taxon>Cytophagia</taxon>
        <taxon>Cytophagales</taxon>
        <taxon>Spirosomataceae</taxon>
        <taxon>Arsenicibacter</taxon>
    </lineage>
</organism>
<dbReference type="AlphaFoldDB" id="A0A1S2VH16"/>
<evidence type="ECO:0000313" key="1">
    <source>
        <dbReference type="EMBL" id="OIN57178.1"/>
    </source>
</evidence>
<protein>
    <recommendedName>
        <fullName evidence="3">DUF72 domain-containing protein</fullName>
    </recommendedName>
</protein>
<dbReference type="Pfam" id="PF01904">
    <property type="entry name" value="DUF72"/>
    <property type="match status" value="1"/>
</dbReference>